<gene>
    <name evidence="1" type="ORF">MENTE1834_LOCUS43187</name>
</gene>
<protein>
    <submittedName>
        <fullName evidence="1">Uncharacterized protein</fullName>
    </submittedName>
</protein>
<accession>A0ACB1AU68</accession>
<name>A0ACB1AU68_MELEN</name>
<dbReference type="EMBL" id="CAVMJV010000120">
    <property type="protein sequence ID" value="CAK5105252.1"/>
    <property type="molecule type" value="Genomic_DNA"/>
</dbReference>
<proteinExistence type="predicted"/>
<keyword evidence="2" id="KW-1185">Reference proteome</keyword>
<comment type="caution">
    <text evidence="1">The sequence shown here is derived from an EMBL/GenBank/DDBJ whole genome shotgun (WGS) entry which is preliminary data.</text>
</comment>
<reference evidence="1" key="1">
    <citation type="submission" date="2023-11" db="EMBL/GenBank/DDBJ databases">
        <authorList>
            <person name="Poullet M."/>
        </authorList>
    </citation>
    <scope>NUCLEOTIDE SEQUENCE</scope>
    <source>
        <strain evidence="1">E1834</strain>
    </source>
</reference>
<evidence type="ECO:0000313" key="2">
    <source>
        <dbReference type="Proteomes" id="UP001497535"/>
    </source>
</evidence>
<evidence type="ECO:0000313" key="1">
    <source>
        <dbReference type="EMBL" id="CAK5105252.1"/>
    </source>
</evidence>
<sequence>MAQPQQQQLILTKNFATKSVAGPSNVTSSGIHVNLTTTNKQFSRQVAKKRVFPAKNLEVLRSQQNKIKAPGEGGSLTLKEIRKYQKSVNLLIPRAAFIRLVRDVSNRITEGRVLKWKGLALIAIQEAAEHYLVDMFEGANLCALHTGRVTLMQKDVKLLRQLRGEADKKASTICERIQNEQNRENSE</sequence>
<organism evidence="1 2">
    <name type="scientific">Meloidogyne enterolobii</name>
    <name type="common">Root-knot nematode worm</name>
    <name type="synonym">Meloidogyne mayaguensis</name>
    <dbReference type="NCBI Taxonomy" id="390850"/>
    <lineage>
        <taxon>Eukaryota</taxon>
        <taxon>Metazoa</taxon>
        <taxon>Ecdysozoa</taxon>
        <taxon>Nematoda</taxon>
        <taxon>Chromadorea</taxon>
        <taxon>Rhabditida</taxon>
        <taxon>Tylenchina</taxon>
        <taxon>Tylenchomorpha</taxon>
        <taxon>Tylenchoidea</taxon>
        <taxon>Meloidogynidae</taxon>
        <taxon>Meloidogyninae</taxon>
        <taxon>Meloidogyne</taxon>
    </lineage>
</organism>
<dbReference type="Proteomes" id="UP001497535">
    <property type="component" value="Unassembled WGS sequence"/>
</dbReference>